<dbReference type="Gene3D" id="3.40.190.10">
    <property type="entry name" value="Periplasmic binding protein-like II"/>
    <property type="match status" value="1"/>
</dbReference>
<sequence>MNRRKFGTALVATTLGAALLAACSGGGEEGGGTGETAGEGGASGTITVWTADTLPDRVAAQEEINAAFTEATGIEVDLVGVPEDQFNQVLTSSAAAGDLPDVIGSISLAQTRTLAANELSDPDAHAAVIEDLGEDTWIPRALELTRDGDQQLAVPSDSWAQLLFYRTDLFEAAGLDAPETYEDILAAAEALDSPEVAGFVGATTPGAAFTQQTFEHIALGNGCQMVDDSGEITMASNACVGAFEFYGDLISNYSVPGGQDVDTVRATYFAGQAAMFIWSTFVLDEMAGLRNDAMPSCPECADNPAFLAENTGIVPAILGPDGDEPAQFGEITNWVIPATAQTDAAVEFVKYMLSDGYVDWTAIAPEGKVPVRLGTEENPTEFADTWATLPVGVDTEAPLTDFYGEDVISRLQAGPEDMNRWGITQGQGDLVGASLGELPVALAVSDVTTGGADPQQAAEEAAAALQSIQDSLG</sequence>
<dbReference type="InterPro" id="IPR006059">
    <property type="entry name" value="SBP"/>
</dbReference>
<comment type="caution">
    <text evidence="6">The sequence shown here is derived from an EMBL/GenBank/DDBJ whole genome shotgun (WGS) entry which is preliminary data.</text>
</comment>
<feature type="region of interest" description="Disordered" evidence="4">
    <location>
        <begin position="450"/>
        <end position="473"/>
    </location>
</feature>
<dbReference type="AlphaFoldDB" id="A0A6N7EHI2"/>
<evidence type="ECO:0000256" key="2">
    <source>
        <dbReference type="ARBA" id="ARBA00022448"/>
    </source>
</evidence>
<accession>A0A6N7EHI2</accession>
<proteinExistence type="inferred from homology"/>
<dbReference type="Pfam" id="PF01547">
    <property type="entry name" value="SBP_bac_1"/>
    <property type="match status" value="1"/>
</dbReference>
<organism evidence="6 7">
    <name type="scientific">Georgenia subflava</name>
    <dbReference type="NCBI Taxonomy" id="1622177"/>
    <lineage>
        <taxon>Bacteria</taxon>
        <taxon>Bacillati</taxon>
        <taxon>Actinomycetota</taxon>
        <taxon>Actinomycetes</taxon>
        <taxon>Micrococcales</taxon>
        <taxon>Bogoriellaceae</taxon>
        <taxon>Georgenia</taxon>
    </lineage>
</organism>
<reference evidence="6 7" key="1">
    <citation type="submission" date="2019-10" db="EMBL/GenBank/DDBJ databases">
        <title>Georgenia wutianyii sp. nov. and Georgenia yuyongxinii sp. nov. isolated from plateau pika (Ochotona curzoniae) in the Qinghai-Tibet plateau of China.</title>
        <authorList>
            <person name="Tian Z."/>
        </authorList>
    </citation>
    <scope>NUCLEOTIDE SEQUENCE [LARGE SCALE GENOMIC DNA]</scope>
    <source>
        <strain evidence="6 7">JCM 19765</strain>
    </source>
</reference>
<dbReference type="PROSITE" id="PS51257">
    <property type="entry name" value="PROKAR_LIPOPROTEIN"/>
    <property type="match status" value="1"/>
</dbReference>
<evidence type="ECO:0000313" key="6">
    <source>
        <dbReference type="EMBL" id="MPV36105.1"/>
    </source>
</evidence>
<keyword evidence="7" id="KW-1185">Reference proteome</keyword>
<keyword evidence="3 5" id="KW-0732">Signal</keyword>
<evidence type="ECO:0000256" key="3">
    <source>
        <dbReference type="ARBA" id="ARBA00022729"/>
    </source>
</evidence>
<dbReference type="PANTHER" id="PTHR43649">
    <property type="entry name" value="ARABINOSE-BINDING PROTEIN-RELATED"/>
    <property type="match status" value="1"/>
</dbReference>
<feature type="signal peptide" evidence="5">
    <location>
        <begin position="1"/>
        <end position="21"/>
    </location>
</feature>
<feature type="chain" id="PRO_5039247707" evidence="5">
    <location>
        <begin position="22"/>
        <end position="473"/>
    </location>
</feature>
<dbReference type="InterPro" id="IPR050490">
    <property type="entry name" value="Bact_solute-bd_prot1"/>
</dbReference>
<dbReference type="OrthoDB" id="9770625at2"/>
<dbReference type="PANTHER" id="PTHR43649:SF34">
    <property type="entry name" value="ABC TRANSPORTER PERIPLASMIC-BINDING PROTEIN YCJN-RELATED"/>
    <property type="match status" value="1"/>
</dbReference>
<dbReference type="RefSeq" id="WP_152195908.1">
    <property type="nucleotide sequence ID" value="NZ_VUKD01000004.1"/>
</dbReference>
<protein>
    <submittedName>
        <fullName evidence="6">Extracellular solute-binding protein</fullName>
    </submittedName>
</protein>
<comment type="similarity">
    <text evidence="1">Belongs to the bacterial solute-binding protein 1 family.</text>
</comment>
<evidence type="ECO:0000313" key="7">
    <source>
        <dbReference type="Proteomes" id="UP000437709"/>
    </source>
</evidence>
<dbReference type="SUPFAM" id="SSF53850">
    <property type="entry name" value="Periplasmic binding protein-like II"/>
    <property type="match status" value="1"/>
</dbReference>
<keyword evidence="2" id="KW-0813">Transport</keyword>
<evidence type="ECO:0000256" key="1">
    <source>
        <dbReference type="ARBA" id="ARBA00008520"/>
    </source>
</evidence>
<evidence type="ECO:0000256" key="5">
    <source>
        <dbReference type="SAM" id="SignalP"/>
    </source>
</evidence>
<gene>
    <name evidence="6" type="ORF">GB881_03435</name>
</gene>
<dbReference type="Proteomes" id="UP000437709">
    <property type="component" value="Unassembled WGS sequence"/>
</dbReference>
<evidence type="ECO:0000256" key="4">
    <source>
        <dbReference type="SAM" id="MobiDB-lite"/>
    </source>
</evidence>
<dbReference type="EMBL" id="WHPC01000007">
    <property type="protein sequence ID" value="MPV36105.1"/>
    <property type="molecule type" value="Genomic_DNA"/>
</dbReference>
<name>A0A6N7EHI2_9MICO</name>